<dbReference type="WBParaSite" id="jg13807">
    <property type="protein sequence ID" value="jg13807"/>
    <property type="gene ID" value="jg13807"/>
</dbReference>
<accession>A0A915CY42</accession>
<feature type="chain" id="PRO_5037599377" evidence="2">
    <location>
        <begin position="23"/>
        <end position="405"/>
    </location>
</feature>
<dbReference type="PANTHER" id="PTHR43762">
    <property type="entry name" value="L-GULONOLACTONE OXIDASE"/>
    <property type="match status" value="1"/>
</dbReference>
<dbReference type="GO" id="GO:0080049">
    <property type="term" value="F:L-gulono-1,4-lactone dehydrogenase activity"/>
    <property type="evidence" value="ECO:0007669"/>
    <property type="project" value="TreeGrafter"/>
</dbReference>
<evidence type="ECO:0000313" key="4">
    <source>
        <dbReference type="Proteomes" id="UP000887574"/>
    </source>
</evidence>
<evidence type="ECO:0000256" key="2">
    <source>
        <dbReference type="SAM" id="SignalP"/>
    </source>
</evidence>
<dbReference type="Gene3D" id="3.30.43.10">
    <property type="entry name" value="Uridine Diphospho-n-acetylenolpyruvylglucosamine Reductase, domain 2"/>
    <property type="match status" value="1"/>
</dbReference>
<dbReference type="Gene3D" id="3.30.70.2530">
    <property type="match status" value="1"/>
</dbReference>
<dbReference type="InterPro" id="IPR016169">
    <property type="entry name" value="FAD-bd_PCMH_sub2"/>
</dbReference>
<dbReference type="GO" id="GO:0016020">
    <property type="term" value="C:membrane"/>
    <property type="evidence" value="ECO:0007669"/>
    <property type="project" value="InterPro"/>
</dbReference>
<keyword evidence="4" id="KW-1185">Reference proteome</keyword>
<proteinExistence type="predicted"/>
<name>A0A915CY42_9BILA</name>
<dbReference type="GO" id="GO:0003885">
    <property type="term" value="F:D-arabinono-1,4-lactone oxidase activity"/>
    <property type="evidence" value="ECO:0007669"/>
    <property type="project" value="InterPro"/>
</dbReference>
<dbReference type="Pfam" id="PF04030">
    <property type="entry name" value="ALO"/>
    <property type="match status" value="1"/>
</dbReference>
<dbReference type="InterPro" id="IPR006094">
    <property type="entry name" value="Oxid_FAD_bind_N"/>
</dbReference>
<keyword evidence="2" id="KW-0732">Signal</keyword>
<dbReference type="PANTHER" id="PTHR43762:SF1">
    <property type="entry name" value="D-ARABINONO-1,4-LACTONE OXIDASE"/>
    <property type="match status" value="1"/>
</dbReference>
<dbReference type="SUPFAM" id="SSF56176">
    <property type="entry name" value="FAD-binding/transporter-associated domain-like"/>
    <property type="match status" value="1"/>
</dbReference>
<dbReference type="InterPro" id="IPR036318">
    <property type="entry name" value="FAD-bd_PCMH-like_sf"/>
</dbReference>
<keyword evidence="1" id="KW-0560">Oxidoreductase</keyword>
<dbReference type="GO" id="GO:0071949">
    <property type="term" value="F:FAD binding"/>
    <property type="evidence" value="ECO:0007669"/>
    <property type="project" value="InterPro"/>
</dbReference>
<reference evidence="5" key="1">
    <citation type="submission" date="2022-11" db="UniProtKB">
        <authorList>
            <consortium name="WormBaseParasite"/>
        </authorList>
    </citation>
    <scope>IDENTIFICATION</scope>
</reference>
<evidence type="ECO:0000313" key="5">
    <source>
        <dbReference type="WBParaSite" id="jg13807"/>
    </source>
</evidence>
<dbReference type="InterPro" id="IPR016167">
    <property type="entry name" value="FAD-bd_PCMH_sub1"/>
</dbReference>
<feature type="signal peptide" evidence="2">
    <location>
        <begin position="1"/>
        <end position="22"/>
    </location>
</feature>
<organism evidence="4 5">
    <name type="scientific">Ditylenchus dipsaci</name>
    <dbReference type="NCBI Taxonomy" id="166011"/>
    <lineage>
        <taxon>Eukaryota</taxon>
        <taxon>Metazoa</taxon>
        <taxon>Ecdysozoa</taxon>
        <taxon>Nematoda</taxon>
        <taxon>Chromadorea</taxon>
        <taxon>Rhabditida</taxon>
        <taxon>Tylenchina</taxon>
        <taxon>Tylenchomorpha</taxon>
        <taxon>Sphaerularioidea</taxon>
        <taxon>Anguinidae</taxon>
        <taxon>Anguininae</taxon>
        <taxon>Ditylenchus</taxon>
    </lineage>
</organism>
<dbReference type="InterPro" id="IPR010031">
    <property type="entry name" value="FAD_lactone_oxidase-like"/>
</dbReference>
<dbReference type="Pfam" id="PF01565">
    <property type="entry name" value="FAD_binding_4"/>
    <property type="match status" value="1"/>
</dbReference>
<sequence length="405" mass="45608">MIKNKFLCTFFIFPSLTKFVSSIQVSSNHLPLTNWAGNVHFSTANIFYPSTVQDVQQIVAQHRKVKVVGDRHSFNRNGDSHEGITYGKLGEYLHHNGFALHNLASLPQITVAGAISTGAHGSGTRNGNLASIVTALEVVLANGTLIHMDERDPRLNASIVSVGCIGVITKVTLRVQPTYMVRQDIFVNLSITEVIANFQKIMLQGYSVSLWLDKFINEVWLKTRLNVQNKIKQEPVYKRCSDHTGAPGPWCERLLHVVNDKEVEFGKGNLQTEYFLPIEHGAEAVKALYDLEWPRFKQNGLFLSSEIRSVAADELWLSPAYKKDCAVFHFTWSLDEKALLEVLPEVEQALAPFGAIPHWAKIFTMGPEVLAKRHKKLAEFKNLVLKQFDPTEKFMNTFSKSVFNL</sequence>
<evidence type="ECO:0000259" key="3">
    <source>
        <dbReference type="PROSITE" id="PS51387"/>
    </source>
</evidence>
<protein>
    <submittedName>
        <fullName evidence="5">FAD-binding PCMH-type domain-containing protein</fullName>
    </submittedName>
</protein>
<dbReference type="Gene3D" id="3.30.465.10">
    <property type="match status" value="1"/>
</dbReference>
<feature type="domain" description="FAD-binding PCMH-type" evidence="3">
    <location>
        <begin position="2"/>
        <end position="178"/>
    </location>
</feature>
<dbReference type="InterPro" id="IPR007173">
    <property type="entry name" value="ALO_C"/>
</dbReference>
<evidence type="ECO:0000256" key="1">
    <source>
        <dbReference type="ARBA" id="ARBA00023002"/>
    </source>
</evidence>
<dbReference type="Proteomes" id="UP000887574">
    <property type="component" value="Unplaced"/>
</dbReference>
<dbReference type="AlphaFoldDB" id="A0A915CY42"/>
<dbReference type="InterPro" id="IPR016166">
    <property type="entry name" value="FAD-bd_PCMH"/>
</dbReference>
<dbReference type="PROSITE" id="PS51387">
    <property type="entry name" value="FAD_PCMH"/>
    <property type="match status" value="1"/>
</dbReference>
<dbReference type="Gene3D" id="3.30.70.2520">
    <property type="match status" value="1"/>
</dbReference>